<reference evidence="2 3" key="1">
    <citation type="submission" date="2015-12" db="EMBL/GenBank/DDBJ databases">
        <title>The genome of Folsomia candida.</title>
        <authorList>
            <person name="Faddeeva A."/>
            <person name="Derks M.F."/>
            <person name="Anvar Y."/>
            <person name="Smit S."/>
            <person name="Van Straalen N."/>
            <person name="Roelofs D."/>
        </authorList>
    </citation>
    <scope>NUCLEOTIDE SEQUENCE [LARGE SCALE GENOMIC DNA]</scope>
    <source>
        <strain evidence="2 3">VU population</strain>
        <tissue evidence="2">Whole body</tissue>
    </source>
</reference>
<sequence length="213" mass="23429">MDSTNQRINDDQQKSNSAFLFDDNPNTGRYANQYRDLPYRRPSSYANNIDGLRNNELLNNFNPYRPFSSSGFDPLKLLQQPINMFQQFQQQFRQNRPDQNLKPEEEGQQPPSISEFARFGNNARKNGLFSGGAFSSTFGSGNGNPPLFQSTSIHMDGDGKVTTVESGSGMEDKVTTGRIGGSFGGGNGVFAATGTKVEPNGIISSFRHVGPLQ</sequence>
<dbReference type="OrthoDB" id="10678938at2759"/>
<name>A0A226EML1_FOLCA</name>
<feature type="compositionally biased region" description="Polar residues" evidence="1">
    <location>
        <begin position="14"/>
        <end position="30"/>
    </location>
</feature>
<gene>
    <name evidence="2" type="ORF">Fcan01_08446</name>
</gene>
<feature type="region of interest" description="Disordered" evidence="1">
    <location>
        <begin position="1"/>
        <end position="35"/>
    </location>
</feature>
<dbReference type="AlphaFoldDB" id="A0A226EML1"/>
<evidence type="ECO:0000313" key="2">
    <source>
        <dbReference type="EMBL" id="OXA58699.1"/>
    </source>
</evidence>
<dbReference type="EMBL" id="LNIX01000003">
    <property type="protein sequence ID" value="OXA58699.1"/>
    <property type="molecule type" value="Genomic_DNA"/>
</dbReference>
<organism evidence="2 3">
    <name type="scientific">Folsomia candida</name>
    <name type="common">Springtail</name>
    <dbReference type="NCBI Taxonomy" id="158441"/>
    <lineage>
        <taxon>Eukaryota</taxon>
        <taxon>Metazoa</taxon>
        <taxon>Ecdysozoa</taxon>
        <taxon>Arthropoda</taxon>
        <taxon>Hexapoda</taxon>
        <taxon>Collembola</taxon>
        <taxon>Entomobryomorpha</taxon>
        <taxon>Isotomoidea</taxon>
        <taxon>Isotomidae</taxon>
        <taxon>Proisotominae</taxon>
        <taxon>Folsomia</taxon>
    </lineage>
</organism>
<accession>A0A226EML1</accession>
<comment type="caution">
    <text evidence="2">The sequence shown here is derived from an EMBL/GenBank/DDBJ whole genome shotgun (WGS) entry which is preliminary data.</text>
</comment>
<evidence type="ECO:0000313" key="3">
    <source>
        <dbReference type="Proteomes" id="UP000198287"/>
    </source>
</evidence>
<protein>
    <submittedName>
        <fullName evidence="2">Uncharacterized protein</fullName>
    </submittedName>
</protein>
<dbReference type="Proteomes" id="UP000198287">
    <property type="component" value="Unassembled WGS sequence"/>
</dbReference>
<proteinExistence type="predicted"/>
<keyword evidence="3" id="KW-1185">Reference proteome</keyword>
<evidence type="ECO:0000256" key="1">
    <source>
        <dbReference type="SAM" id="MobiDB-lite"/>
    </source>
</evidence>